<organism evidence="7 8">
    <name type="scientific">Eremothecium sinecaudum</name>
    <dbReference type="NCBI Taxonomy" id="45286"/>
    <lineage>
        <taxon>Eukaryota</taxon>
        <taxon>Fungi</taxon>
        <taxon>Dikarya</taxon>
        <taxon>Ascomycota</taxon>
        <taxon>Saccharomycotina</taxon>
        <taxon>Saccharomycetes</taxon>
        <taxon>Saccharomycetales</taxon>
        <taxon>Saccharomycetaceae</taxon>
        <taxon>Eremothecium</taxon>
    </lineage>
</organism>
<feature type="region of interest" description="Disordered" evidence="5">
    <location>
        <begin position="1"/>
        <end position="52"/>
    </location>
</feature>
<dbReference type="InterPro" id="IPR013083">
    <property type="entry name" value="Znf_RING/FYVE/PHD"/>
</dbReference>
<protein>
    <submittedName>
        <fullName evidence="7">HER228Wp</fullName>
    </submittedName>
</protein>
<evidence type="ECO:0000256" key="4">
    <source>
        <dbReference type="PROSITE-ProRule" id="PRU00091"/>
    </source>
</evidence>
<evidence type="ECO:0000256" key="5">
    <source>
        <dbReference type="SAM" id="MobiDB-lite"/>
    </source>
</evidence>
<dbReference type="CDD" id="cd15760">
    <property type="entry name" value="FYVE_scVPS27p_like"/>
    <property type="match status" value="1"/>
</dbReference>
<dbReference type="STRING" id="45286.A0A0X8HTG2"/>
<evidence type="ECO:0000256" key="1">
    <source>
        <dbReference type="ARBA" id="ARBA00022723"/>
    </source>
</evidence>
<feature type="compositionally biased region" description="Polar residues" evidence="5">
    <location>
        <begin position="338"/>
        <end position="352"/>
    </location>
</feature>
<dbReference type="PROSITE" id="PS50178">
    <property type="entry name" value="ZF_FYVE"/>
    <property type="match status" value="1"/>
</dbReference>
<evidence type="ECO:0000313" key="8">
    <source>
        <dbReference type="Proteomes" id="UP000243052"/>
    </source>
</evidence>
<evidence type="ECO:0000259" key="6">
    <source>
        <dbReference type="PROSITE" id="PS50178"/>
    </source>
</evidence>
<dbReference type="SUPFAM" id="SSF57903">
    <property type="entry name" value="FYVE/PHD zinc finger"/>
    <property type="match status" value="1"/>
</dbReference>
<feature type="compositionally biased region" description="Polar residues" evidence="5">
    <location>
        <begin position="27"/>
        <end position="39"/>
    </location>
</feature>
<keyword evidence="3" id="KW-0862">Zinc</keyword>
<dbReference type="PANTHER" id="PTHR23164">
    <property type="entry name" value="EARLY ENDOSOME ANTIGEN 1"/>
    <property type="match status" value="1"/>
</dbReference>
<evidence type="ECO:0000256" key="3">
    <source>
        <dbReference type="ARBA" id="ARBA00022833"/>
    </source>
</evidence>
<dbReference type="Pfam" id="PF01363">
    <property type="entry name" value="FYVE"/>
    <property type="match status" value="1"/>
</dbReference>
<dbReference type="GO" id="GO:0098588">
    <property type="term" value="C:bounding membrane of organelle"/>
    <property type="evidence" value="ECO:0007669"/>
    <property type="project" value="UniProtKB-ARBA"/>
</dbReference>
<accession>A0A0X8HTG2</accession>
<dbReference type="Gene3D" id="3.30.40.10">
    <property type="entry name" value="Zinc/RING finger domain, C3HC4 (zinc finger)"/>
    <property type="match status" value="1"/>
</dbReference>
<dbReference type="GO" id="GO:0008270">
    <property type="term" value="F:zinc ion binding"/>
    <property type="evidence" value="ECO:0007669"/>
    <property type="project" value="UniProtKB-KW"/>
</dbReference>
<feature type="compositionally biased region" description="Polar residues" evidence="5">
    <location>
        <begin position="1"/>
        <end position="18"/>
    </location>
</feature>
<dbReference type="Proteomes" id="UP000243052">
    <property type="component" value="Chromosome v"/>
</dbReference>
<feature type="compositionally biased region" description="Polar residues" evidence="5">
    <location>
        <begin position="269"/>
        <end position="279"/>
    </location>
</feature>
<feature type="region of interest" description="Disordered" evidence="5">
    <location>
        <begin position="372"/>
        <end position="391"/>
    </location>
</feature>
<feature type="compositionally biased region" description="Low complexity" evidence="5">
    <location>
        <begin position="375"/>
        <end position="391"/>
    </location>
</feature>
<evidence type="ECO:0000313" key="7">
    <source>
        <dbReference type="EMBL" id="AMD21506.1"/>
    </source>
</evidence>
<keyword evidence="2 4" id="KW-0863">Zinc-finger</keyword>
<dbReference type="OrthoDB" id="10018316at2759"/>
<dbReference type="InterPro" id="IPR017455">
    <property type="entry name" value="Znf_FYVE-rel"/>
</dbReference>
<dbReference type="InterPro" id="IPR000306">
    <property type="entry name" value="Znf_FYVE"/>
</dbReference>
<dbReference type="EMBL" id="CP014245">
    <property type="protein sequence ID" value="AMD21506.1"/>
    <property type="molecule type" value="Genomic_DNA"/>
</dbReference>
<name>A0A0X8HTG2_9SACH</name>
<evidence type="ECO:0000256" key="2">
    <source>
        <dbReference type="ARBA" id="ARBA00022771"/>
    </source>
</evidence>
<gene>
    <name evidence="7" type="ORF">AW171_hschr53458</name>
</gene>
<feature type="region of interest" description="Disordered" evidence="5">
    <location>
        <begin position="590"/>
        <end position="621"/>
    </location>
</feature>
<keyword evidence="8" id="KW-1185">Reference proteome</keyword>
<dbReference type="GO" id="GO:0032266">
    <property type="term" value="F:phosphatidylinositol-3-phosphate binding"/>
    <property type="evidence" value="ECO:0007669"/>
    <property type="project" value="UniProtKB-ARBA"/>
</dbReference>
<dbReference type="PANTHER" id="PTHR23164:SF30">
    <property type="entry name" value="EARLY ENDOSOME ANTIGEN 1"/>
    <property type="match status" value="1"/>
</dbReference>
<feature type="domain" description="FYVE-type" evidence="6">
    <location>
        <begin position="516"/>
        <end position="584"/>
    </location>
</feature>
<dbReference type="GeneID" id="28724796"/>
<feature type="compositionally biased region" description="Polar residues" evidence="5">
    <location>
        <begin position="591"/>
        <end position="615"/>
    </location>
</feature>
<dbReference type="RefSeq" id="XP_017988502.1">
    <property type="nucleotide sequence ID" value="XM_018133013.1"/>
</dbReference>
<reference evidence="7 8" key="1">
    <citation type="submission" date="2016-01" db="EMBL/GenBank/DDBJ databases">
        <title>Genome sequence of the yeast Holleya sinecauda.</title>
        <authorList>
            <person name="Dietrich F.S."/>
        </authorList>
    </citation>
    <scope>NUCLEOTIDE SEQUENCE [LARGE SCALE GENOMIC DNA]</scope>
    <source>
        <strain evidence="7 8">ATCC 58844</strain>
    </source>
</reference>
<keyword evidence="1" id="KW-0479">Metal-binding</keyword>
<dbReference type="AlphaFoldDB" id="A0A0X8HTG2"/>
<feature type="region of interest" description="Disordered" evidence="5">
    <location>
        <begin position="154"/>
        <end position="202"/>
    </location>
</feature>
<feature type="region of interest" description="Disordered" evidence="5">
    <location>
        <begin position="252"/>
        <end position="286"/>
    </location>
</feature>
<sequence length="664" mass="72499">MGSVHSQGSDTETASKENGNPARRNDSGTSVVSSKSTITFEKKKVPPRGRTHSVQSVFSGMSLKSTLQNNVGLESGNNSEGGSTNGIGINNVHGGVSAAGTGVNASQLIQSPGITSANIIRRRNPRNSNVSTKNAIAEDREIDVKIGERLPFTELQLKQGSSSNQGNTGGGGGASNSSTTTVSTAVPEDSSATLQKLDGTPISDHSCLEQARFQEDKQDGQNSQECAEDEEDFVQQKMLTKDALRKLSMLQAGKAASPGRRPGAGNEGITDSSANTDTIGPNEELNDAHEPLTHLQFGGKHVILDTSRKNSIPVIRTPSYEGSAGFQLPSATDMLYQPETSRQPTPSQRAYQNVNGNNNANASHFLLHQDETLRKQQQQQQQQKQQLQLQHLQKQKELNQRHFNKKKPIRQINEPKKPLYKPAVLRDISETNIGWNRSKSHSPAPNTDVTQVNNTFQRTNHSTYASSTHSVTSSFLSEYRRKFDLWFGHGSGDKRSGQTAQVVHLVPPTRKHWVSDNKRQSCKYCHKLFTFWERKHHCRHCGDIFCQQHVRHWLYLNPDANFLIGGGGLGMLSKICDTCLEEYEKLVRDGPNSSNISGGNTDQSDAINTSPTFGTNKKAVSARAPGATIDSALEGDDKAGDTSGRQLLDTFVGSVPADWSWSSF</sequence>
<dbReference type="InterPro" id="IPR011011">
    <property type="entry name" value="Znf_FYVE_PHD"/>
</dbReference>
<dbReference type="SMART" id="SM00064">
    <property type="entry name" value="FYVE"/>
    <property type="match status" value="1"/>
</dbReference>
<feature type="compositionally biased region" description="Low complexity" evidence="5">
    <location>
        <begin position="175"/>
        <end position="186"/>
    </location>
</feature>
<feature type="region of interest" description="Disordered" evidence="5">
    <location>
        <begin position="337"/>
        <end position="360"/>
    </location>
</feature>
<proteinExistence type="predicted"/>